<dbReference type="Gene3D" id="3.30.60.230">
    <property type="entry name" value="Lsr2, dimerization domain"/>
    <property type="match status" value="1"/>
</dbReference>
<accession>A0AAE6RJP4</accession>
<dbReference type="EMBL" id="CP047186">
    <property type="protein sequence ID" value="QHC56082.1"/>
    <property type="molecule type" value="Genomic_DNA"/>
</dbReference>
<evidence type="ECO:0000313" key="4">
    <source>
        <dbReference type="Proteomes" id="UP000465031"/>
    </source>
</evidence>
<feature type="domain" description="Lsr2 dimerization" evidence="2">
    <location>
        <begin position="69"/>
        <end position="117"/>
    </location>
</feature>
<evidence type="ECO:0000313" key="3">
    <source>
        <dbReference type="EMBL" id="QHC56082.1"/>
    </source>
</evidence>
<dbReference type="AlphaFoldDB" id="A0AAE6RJP4"/>
<feature type="compositionally biased region" description="Basic residues" evidence="1">
    <location>
        <begin position="177"/>
        <end position="186"/>
    </location>
</feature>
<feature type="region of interest" description="Disordered" evidence="1">
    <location>
        <begin position="174"/>
        <end position="203"/>
    </location>
</feature>
<protein>
    <recommendedName>
        <fullName evidence="2">Lsr2 dimerization domain-containing protein</fullName>
    </recommendedName>
</protein>
<dbReference type="GO" id="GO:0003677">
    <property type="term" value="F:DNA binding"/>
    <property type="evidence" value="ECO:0007669"/>
    <property type="project" value="InterPro"/>
</dbReference>
<proteinExistence type="predicted"/>
<dbReference type="InterPro" id="IPR042261">
    <property type="entry name" value="Lsr2-like_dimerization"/>
</dbReference>
<dbReference type="InterPro" id="IPR024412">
    <property type="entry name" value="Lsr2_dim_dom"/>
</dbReference>
<dbReference type="Proteomes" id="UP000465031">
    <property type="component" value="Chromosome"/>
</dbReference>
<evidence type="ECO:0000256" key="1">
    <source>
        <dbReference type="SAM" id="MobiDB-lite"/>
    </source>
</evidence>
<reference evidence="4" key="1">
    <citation type="submission" date="2019-12" db="EMBL/GenBank/DDBJ databases">
        <title>Complete and draft genome sequences of new strains and members of some known species of the genus Rathayibacter isolated from plants.</title>
        <authorList>
            <person name="Tarlachkov S.V."/>
            <person name="Starodumova I.P."/>
            <person name="Dorofeeva L.V."/>
            <person name="Prisyazhnaya N.V."/>
            <person name="Leyn S."/>
            <person name="Zlamal J."/>
            <person name="Elan M."/>
            <person name="Osterman A.L."/>
            <person name="Nadler S."/>
            <person name="Subbotin S.A."/>
            <person name="Evtushenko L.I."/>
        </authorList>
    </citation>
    <scope>NUCLEOTIDE SEQUENCE [LARGE SCALE GENOMIC DNA]</scope>
    <source>
        <strain evidence="4">VKM Ac-2761</strain>
    </source>
</reference>
<name>A0AAE6RJP4_9MICO</name>
<dbReference type="Pfam" id="PF11774">
    <property type="entry name" value="Lsr2"/>
    <property type="match status" value="1"/>
</dbReference>
<evidence type="ECO:0000259" key="2">
    <source>
        <dbReference type="Pfam" id="PF11774"/>
    </source>
</evidence>
<dbReference type="KEGG" id="rte:GSU10_10870"/>
<sequence>MTRRVARATELLTYRPSGRRNNRENGSPIVRSHNARCHCFSLIRFASSANQAAGNAGAFTREYPIARTEMFVDDVDGTPVDGGGATVRFSGDGNDCRIDLSADDTATVHTALDTFVAGENSRDGVVPASITLTRAIGSVASSSGGGDRGRAQLESDFSRADVGLVAMTAAPCTPSGLRRRARHGQQHRSSSVVRLDRCGSSTT</sequence>
<gene>
    <name evidence="3" type="ORF">GSU10_10870</name>
</gene>
<organism evidence="3 4">
    <name type="scientific">Rathayibacter tanaceti</name>
    <dbReference type="NCBI Taxonomy" id="1671680"/>
    <lineage>
        <taxon>Bacteria</taxon>
        <taxon>Bacillati</taxon>
        <taxon>Actinomycetota</taxon>
        <taxon>Actinomycetes</taxon>
        <taxon>Micrococcales</taxon>
        <taxon>Microbacteriaceae</taxon>
        <taxon>Rathayibacter</taxon>
    </lineage>
</organism>